<dbReference type="SUPFAM" id="SSF53927">
    <property type="entry name" value="Cytidine deaminase-like"/>
    <property type="match status" value="1"/>
</dbReference>
<dbReference type="InterPro" id="IPR002125">
    <property type="entry name" value="CMP_dCMP_dom"/>
</dbReference>
<dbReference type="GO" id="GO:0072527">
    <property type="term" value="P:pyrimidine-containing compound metabolic process"/>
    <property type="evidence" value="ECO:0007669"/>
    <property type="project" value="UniProtKB-ARBA"/>
</dbReference>
<dbReference type="NCBIfam" id="NF004064">
    <property type="entry name" value="PRK05578.1"/>
    <property type="match status" value="1"/>
</dbReference>
<dbReference type="PANTHER" id="PTHR11644">
    <property type="entry name" value="CYTIDINE DEAMINASE"/>
    <property type="match status" value="1"/>
</dbReference>
<evidence type="ECO:0000256" key="13">
    <source>
        <dbReference type="PIRSR" id="PIRSR606262-2"/>
    </source>
</evidence>
<feature type="binding site" evidence="14">
    <location>
        <position position="48"/>
    </location>
    <ligand>
        <name>Zn(2+)</name>
        <dbReference type="ChEBI" id="CHEBI:29105"/>
        <note>catalytic</note>
    </ligand>
</feature>
<keyword evidence="7 15" id="KW-0378">Hydrolase</keyword>
<dbReference type="FunFam" id="3.40.140.10:FF:000008">
    <property type="entry name" value="Cytidine deaminase"/>
    <property type="match status" value="1"/>
</dbReference>
<evidence type="ECO:0000256" key="12">
    <source>
        <dbReference type="PIRSR" id="PIRSR606262-1"/>
    </source>
</evidence>
<reference evidence="17" key="1">
    <citation type="journal article" date="2021" name="PeerJ">
        <title>Extensive microbial diversity within the chicken gut microbiome revealed by metagenomics and culture.</title>
        <authorList>
            <person name="Gilroy R."/>
            <person name="Ravi A."/>
            <person name="Getino M."/>
            <person name="Pursley I."/>
            <person name="Horton D.L."/>
            <person name="Alikhan N.F."/>
            <person name="Baker D."/>
            <person name="Gharbi K."/>
            <person name="Hall N."/>
            <person name="Watson M."/>
            <person name="Adriaenssens E.M."/>
            <person name="Foster-Nyarko E."/>
            <person name="Jarju S."/>
            <person name="Secka A."/>
            <person name="Antonio M."/>
            <person name="Oren A."/>
            <person name="Chaudhuri R.R."/>
            <person name="La Ragione R."/>
            <person name="Hildebrand F."/>
            <person name="Pallen M.J."/>
        </authorList>
    </citation>
    <scope>NUCLEOTIDE SEQUENCE</scope>
    <source>
        <strain evidence="17">CHK187-11901</strain>
    </source>
</reference>
<proteinExistence type="inferred from homology"/>
<dbReference type="PROSITE" id="PS51747">
    <property type="entry name" value="CYT_DCMP_DEAMINASES_2"/>
    <property type="match status" value="1"/>
</dbReference>
<dbReference type="Proteomes" id="UP000823896">
    <property type="component" value="Unassembled WGS sequence"/>
</dbReference>
<dbReference type="CDD" id="cd01283">
    <property type="entry name" value="cytidine_deaminase"/>
    <property type="match status" value="1"/>
</dbReference>
<dbReference type="Gene3D" id="3.40.140.10">
    <property type="entry name" value="Cytidine Deaminase, domain 2"/>
    <property type="match status" value="1"/>
</dbReference>
<name>A0A9D2NPF7_9FIRM</name>
<evidence type="ECO:0000313" key="17">
    <source>
        <dbReference type="EMBL" id="HJC35524.1"/>
    </source>
</evidence>
<evidence type="ECO:0000256" key="14">
    <source>
        <dbReference type="PIRSR" id="PIRSR606262-3"/>
    </source>
</evidence>
<keyword evidence="6 14" id="KW-0479">Metal-binding</keyword>
<accession>A0A9D2NPF7</accession>
<reference evidence="17" key="2">
    <citation type="submission" date="2021-04" db="EMBL/GenBank/DDBJ databases">
        <authorList>
            <person name="Gilroy R."/>
        </authorList>
    </citation>
    <scope>NUCLEOTIDE SEQUENCE</scope>
    <source>
        <strain evidence="17">CHK187-11901</strain>
    </source>
</reference>
<evidence type="ECO:0000256" key="8">
    <source>
        <dbReference type="ARBA" id="ARBA00022833"/>
    </source>
</evidence>
<organism evidence="17 18">
    <name type="scientific">Candidatus Merdibacter merdavium</name>
    <dbReference type="NCBI Taxonomy" id="2838692"/>
    <lineage>
        <taxon>Bacteria</taxon>
        <taxon>Bacillati</taxon>
        <taxon>Bacillota</taxon>
        <taxon>Erysipelotrichia</taxon>
        <taxon>Erysipelotrichales</taxon>
        <taxon>Erysipelotrichaceae</taxon>
        <taxon>Merdibacter</taxon>
    </lineage>
</organism>
<feature type="domain" description="CMP/dCMP-type deaminase" evidence="16">
    <location>
        <begin position="1"/>
        <end position="124"/>
    </location>
</feature>
<protein>
    <recommendedName>
        <fullName evidence="5 15">Cytidine deaminase</fullName>
        <ecNumber evidence="4 15">3.5.4.5</ecNumber>
    </recommendedName>
    <alternativeName>
        <fullName evidence="9 15">Cytidine aminohydrolase</fullName>
    </alternativeName>
</protein>
<dbReference type="InterPro" id="IPR050202">
    <property type="entry name" value="Cyt/Deoxycyt_deaminase"/>
</dbReference>
<dbReference type="GO" id="GO:0042802">
    <property type="term" value="F:identical protein binding"/>
    <property type="evidence" value="ECO:0007669"/>
    <property type="project" value="UniProtKB-ARBA"/>
</dbReference>
<dbReference type="GO" id="GO:0004126">
    <property type="term" value="F:cytidine deaminase activity"/>
    <property type="evidence" value="ECO:0007669"/>
    <property type="project" value="UniProtKB-UniRule"/>
</dbReference>
<dbReference type="EC" id="3.5.4.5" evidence="4 15"/>
<dbReference type="NCBIfam" id="TIGR01354">
    <property type="entry name" value="cyt_deam_tetra"/>
    <property type="match status" value="1"/>
</dbReference>
<dbReference type="Pfam" id="PF00383">
    <property type="entry name" value="dCMP_cyt_deam_1"/>
    <property type="match status" value="1"/>
</dbReference>
<evidence type="ECO:0000256" key="7">
    <source>
        <dbReference type="ARBA" id="ARBA00022801"/>
    </source>
</evidence>
<evidence type="ECO:0000256" key="6">
    <source>
        <dbReference type="ARBA" id="ARBA00022723"/>
    </source>
</evidence>
<evidence type="ECO:0000256" key="5">
    <source>
        <dbReference type="ARBA" id="ARBA00018266"/>
    </source>
</evidence>
<evidence type="ECO:0000256" key="9">
    <source>
        <dbReference type="ARBA" id="ARBA00032005"/>
    </source>
</evidence>
<dbReference type="GO" id="GO:0008270">
    <property type="term" value="F:zinc ion binding"/>
    <property type="evidence" value="ECO:0007669"/>
    <property type="project" value="UniProtKB-UniRule"/>
</dbReference>
<comment type="catalytic activity">
    <reaction evidence="11 15">
        <text>cytidine + H2O + H(+) = uridine + NH4(+)</text>
        <dbReference type="Rhea" id="RHEA:16069"/>
        <dbReference type="ChEBI" id="CHEBI:15377"/>
        <dbReference type="ChEBI" id="CHEBI:15378"/>
        <dbReference type="ChEBI" id="CHEBI:16704"/>
        <dbReference type="ChEBI" id="CHEBI:17562"/>
        <dbReference type="ChEBI" id="CHEBI:28938"/>
        <dbReference type="EC" id="3.5.4.5"/>
    </reaction>
</comment>
<evidence type="ECO:0000256" key="10">
    <source>
        <dbReference type="ARBA" id="ARBA00049252"/>
    </source>
</evidence>
<evidence type="ECO:0000256" key="2">
    <source>
        <dbReference type="ARBA" id="ARBA00003949"/>
    </source>
</evidence>
<comment type="catalytic activity">
    <reaction evidence="10 15">
        <text>2'-deoxycytidine + H2O + H(+) = 2'-deoxyuridine + NH4(+)</text>
        <dbReference type="Rhea" id="RHEA:13433"/>
        <dbReference type="ChEBI" id="CHEBI:15377"/>
        <dbReference type="ChEBI" id="CHEBI:15378"/>
        <dbReference type="ChEBI" id="CHEBI:15698"/>
        <dbReference type="ChEBI" id="CHEBI:16450"/>
        <dbReference type="ChEBI" id="CHEBI:28938"/>
        <dbReference type="EC" id="3.5.4.5"/>
    </reaction>
</comment>
<dbReference type="AlphaFoldDB" id="A0A9D2NPF7"/>
<feature type="binding site" evidence="14">
    <location>
        <position position="86"/>
    </location>
    <ligand>
        <name>Zn(2+)</name>
        <dbReference type="ChEBI" id="CHEBI:29105"/>
        <note>catalytic</note>
    </ligand>
</feature>
<feature type="active site" description="Proton donor" evidence="12">
    <location>
        <position position="50"/>
    </location>
</feature>
<evidence type="ECO:0000256" key="1">
    <source>
        <dbReference type="ARBA" id="ARBA00001947"/>
    </source>
</evidence>
<dbReference type="InterPro" id="IPR006262">
    <property type="entry name" value="Cyt_deam_tetra"/>
</dbReference>
<feature type="binding site" evidence="14">
    <location>
        <position position="83"/>
    </location>
    <ligand>
        <name>Zn(2+)</name>
        <dbReference type="ChEBI" id="CHEBI:29105"/>
        <note>catalytic</note>
    </ligand>
</feature>
<dbReference type="GO" id="GO:0005829">
    <property type="term" value="C:cytosol"/>
    <property type="evidence" value="ECO:0007669"/>
    <property type="project" value="TreeGrafter"/>
</dbReference>
<sequence length="129" mass="14008">MKEKADDARAHAYAPYSGFCVGACVRTKAGRLYGGANVENASYGLTCCAERNALFAAYADGARADDIEALLLTGPDERLLAPCGACRQVIHELMRPDAMVIMTKGASYRIMRVRELLPFAFDKEDLNGI</sequence>
<comment type="function">
    <text evidence="2 15">This enzyme scavenges exogenous and endogenous cytidine and 2'-deoxycytidine for UMP synthesis.</text>
</comment>
<dbReference type="PANTHER" id="PTHR11644:SF2">
    <property type="entry name" value="CYTIDINE DEAMINASE"/>
    <property type="match status" value="1"/>
</dbReference>
<dbReference type="InterPro" id="IPR016193">
    <property type="entry name" value="Cytidine_deaminase-like"/>
</dbReference>
<evidence type="ECO:0000313" key="18">
    <source>
        <dbReference type="Proteomes" id="UP000823896"/>
    </source>
</evidence>
<dbReference type="InterPro" id="IPR016192">
    <property type="entry name" value="APOBEC/CMP_deaminase_Zn-bd"/>
</dbReference>
<evidence type="ECO:0000256" key="11">
    <source>
        <dbReference type="ARBA" id="ARBA00049558"/>
    </source>
</evidence>
<comment type="cofactor">
    <cofactor evidence="1 14 15">
        <name>Zn(2+)</name>
        <dbReference type="ChEBI" id="CHEBI:29105"/>
    </cofactor>
</comment>
<evidence type="ECO:0000256" key="15">
    <source>
        <dbReference type="RuleBase" id="RU364006"/>
    </source>
</evidence>
<comment type="similarity">
    <text evidence="3 15">Belongs to the cytidine and deoxycytidylate deaminase family.</text>
</comment>
<gene>
    <name evidence="17" type="primary">cdd</name>
    <name evidence="17" type="ORF">H9702_00130</name>
</gene>
<evidence type="ECO:0000259" key="16">
    <source>
        <dbReference type="PROSITE" id="PS51747"/>
    </source>
</evidence>
<dbReference type="EMBL" id="DWWM01000001">
    <property type="protein sequence ID" value="HJC35524.1"/>
    <property type="molecule type" value="Genomic_DNA"/>
</dbReference>
<evidence type="ECO:0000256" key="4">
    <source>
        <dbReference type="ARBA" id="ARBA00012783"/>
    </source>
</evidence>
<feature type="binding site" evidence="13">
    <location>
        <begin position="37"/>
        <end position="43"/>
    </location>
    <ligand>
        <name>substrate</name>
    </ligand>
</feature>
<dbReference type="GO" id="GO:0055086">
    <property type="term" value="P:nucleobase-containing small molecule metabolic process"/>
    <property type="evidence" value="ECO:0007669"/>
    <property type="project" value="UniProtKB-ARBA"/>
</dbReference>
<dbReference type="PROSITE" id="PS00903">
    <property type="entry name" value="CYT_DCMP_DEAMINASES_1"/>
    <property type="match status" value="1"/>
</dbReference>
<keyword evidence="8 14" id="KW-0862">Zinc</keyword>
<comment type="caution">
    <text evidence="17">The sequence shown here is derived from an EMBL/GenBank/DDBJ whole genome shotgun (WGS) entry which is preliminary data.</text>
</comment>
<evidence type="ECO:0000256" key="3">
    <source>
        <dbReference type="ARBA" id="ARBA00006576"/>
    </source>
</evidence>